<keyword evidence="3" id="KW-1185">Reference proteome</keyword>
<dbReference type="EMBL" id="JAQGDS010000009">
    <property type="protein sequence ID" value="KAJ6258009.1"/>
    <property type="molecule type" value="Genomic_DNA"/>
</dbReference>
<feature type="region of interest" description="Disordered" evidence="1">
    <location>
        <begin position="1"/>
        <end position="20"/>
    </location>
</feature>
<dbReference type="AlphaFoldDB" id="A0AAD6NH30"/>
<proteinExistence type="predicted"/>
<organism evidence="2 3">
    <name type="scientific">Drechslerella dactyloides</name>
    <name type="common">Nematode-trapping fungus</name>
    <name type="synonym">Arthrobotrys dactyloides</name>
    <dbReference type="NCBI Taxonomy" id="74499"/>
    <lineage>
        <taxon>Eukaryota</taxon>
        <taxon>Fungi</taxon>
        <taxon>Dikarya</taxon>
        <taxon>Ascomycota</taxon>
        <taxon>Pezizomycotina</taxon>
        <taxon>Orbiliomycetes</taxon>
        <taxon>Orbiliales</taxon>
        <taxon>Orbiliaceae</taxon>
        <taxon>Drechslerella</taxon>
    </lineage>
</organism>
<name>A0AAD6NH30_DREDA</name>
<feature type="compositionally biased region" description="Gly residues" evidence="1">
    <location>
        <begin position="7"/>
        <end position="19"/>
    </location>
</feature>
<sequence length="61" mass="6478">MAAGEAGPAGGSLDGGGDPSVGAARVYTYTYPIKRLVKRNRELKGEYRLDVVKTIGPIKKE</sequence>
<reference evidence="2" key="1">
    <citation type="submission" date="2023-01" db="EMBL/GenBank/DDBJ databases">
        <title>The chitinases involved in constricting ring structure development in the nematode-trapping fungus Drechslerella dactyloides.</title>
        <authorList>
            <person name="Wang R."/>
            <person name="Zhang L."/>
            <person name="Tang P."/>
            <person name="Li S."/>
            <person name="Liang L."/>
        </authorList>
    </citation>
    <scope>NUCLEOTIDE SEQUENCE</scope>
    <source>
        <strain evidence="2">YMF1.00031</strain>
    </source>
</reference>
<accession>A0AAD6NH30</accession>
<dbReference type="Proteomes" id="UP001221413">
    <property type="component" value="Unassembled WGS sequence"/>
</dbReference>
<evidence type="ECO:0000313" key="2">
    <source>
        <dbReference type="EMBL" id="KAJ6258009.1"/>
    </source>
</evidence>
<comment type="caution">
    <text evidence="2">The sequence shown here is derived from an EMBL/GenBank/DDBJ whole genome shotgun (WGS) entry which is preliminary data.</text>
</comment>
<evidence type="ECO:0000256" key="1">
    <source>
        <dbReference type="SAM" id="MobiDB-lite"/>
    </source>
</evidence>
<gene>
    <name evidence="2" type="ORF">Dda_6921</name>
</gene>
<protein>
    <submittedName>
        <fullName evidence="2">Uncharacterized protein</fullName>
    </submittedName>
</protein>
<evidence type="ECO:0000313" key="3">
    <source>
        <dbReference type="Proteomes" id="UP001221413"/>
    </source>
</evidence>